<reference evidence="3" key="2">
    <citation type="journal article" date="2008" name="Nucleic Acids Res.">
        <title>The rice annotation project database (RAP-DB): 2008 update.</title>
        <authorList>
            <consortium name="The rice annotation project (RAP)"/>
        </authorList>
    </citation>
    <scope>GENOME REANNOTATION</scope>
    <source>
        <strain evidence="3">cv. Nipponbare</strain>
    </source>
</reference>
<evidence type="ECO:0000313" key="3">
    <source>
        <dbReference type="Proteomes" id="UP000000763"/>
    </source>
</evidence>
<feature type="region of interest" description="Disordered" evidence="1">
    <location>
        <begin position="620"/>
        <end position="646"/>
    </location>
</feature>
<feature type="compositionally biased region" description="Polar residues" evidence="1">
    <location>
        <begin position="465"/>
        <end position="492"/>
    </location>
</feature>
<dbReference type="AlphaFoldDB" id="Q69VS2"/>
<feature type="region of interest" description="Disordered" evidence="1">
    <location>
        <begin position="461"/>
        <end position="494"/>
    </location>
</feature>
<gene>
    <name evidence="2" type="primary">OJ1197_D06.121-1</name>
</gene>
<organism evidence="2 3">
    <name type="scientific">Oryza sativa subsp. japonica</name>
    <name type="common">Rice</name>
    <dbReference type="NCBI Taxonomy" id="39947"/>
    <lineage>
        <taxon>Eukaryota</taxon>
        <taxon>Viridiplantae</taxon>
        <taxon>Streptophyta</taxon>
        <taxon>Embryophyta</taxon>
        <taxon>Tracheophyta</taxon>
        <taxon>Spermatophyta</taxon>
        <taxon>Magnoliopsida</taxon>
        <taxon>Liliopsida</taxon>
        <taxon>Poales</taxon>
        <taxon>Poaceae</taxon>
        <taxon>BOP clade</taxon>
        <taxon>Oryzoideae</taxon>
        <taxon>Oryzeae</taxon>
        <taxon>Oryzinae</taxon>
        <taxon>Oryza</taxon>
        <taxon>Oryza sativa</taxon>
    </lineage>
</organism>
<dbReference type="Proteomes" id="UP000000763">
    <property type="component" value="Chromosome 7"/>
</dbReference>
<dbReference type="PANTHER" id="PTHR15204">
    <property type="entry name" value="LARGE PROLINE-RICH PROTEIN BAG6"/>
    <property type="match status" value="1"/>
</dbReference>
<sequence length="849" mass="88373">MHSEGMIDDLARSVRDILGSLGLATPGGMTNTTFSVPLTTAPEGANNVNGRTQPGNHAQPGFSILNHQIQVSQLQPAGSIPRNMVIPDSLTTLLEYINRMDQVLQNNGTPSVDTNTQQPPRSDDAYLNQRFPSPEVLVSVIERAQQLLGGSAASALSHLAQRIQRDSGTSDASIRSQIQNESAQLGVAMQHLGAMFLELGRTMMMLRMGPSPADAFVNAGSSVYINSAGPNPIMVQPSFQNTPPFGVSSIPVLGGISGAFGIVDPSRTSAVNTHGTSTTSGSSAGMTTASAGAVNEGRQNVERTQGGNPSATSMHGLPARTVIAAIPARSTAEAPNHVLSVILPVQVRSQVAMPNQSTVSQGSQTAVGGGSQPQASVGGVASIPSIVAQVTAQVANALSANQQGQVSSSAQNTVDQGSRSVTTNGVDNVDSLVSASTQLQNELSDSNNGRTSLNAQSLVAGAGISPSNTSDPNLASEDSSTENAPNIGSIQQHPEMEGIHADNVRKPSEESTTANLVGQITTTCTDDISVNRSAENSSQKNIPLDGVSAQSIKPSASSRSEPVGLGGGLQPKRRSRTAKPPGSSSDTGEVVNSSRISNSQNAVSMGQQVLQALASQNTNVNRSHVTDSPLPSTTSQFSGGMPPRRQGGEGQVDFGSMISSVLNNPAFGNLLSNVAEQTGMGSAGDLRNMVEECAQSPAIMDTMSNLVQNVDGSGRGQGGIDLSRMMQQMMPVVSQVLGGAGARPAGTNSGQSRLQPRRSDMRVDDASDYGNSQIDLHQAREHIEQHDSPRDIFGAVLETAAQAYGEDESIEDMLEELVSDPELTDDYLKLLLQQVRQRIQSASQSGNQS</sequence>
<accession>Q69VS2</accession>
<feature type="compositionally biased region" description="Polar residues" evidence="1">
    <location>
        <begin position="582"/>
        <end position="592"/>
    </location>
</feature>
<feature type="region of interest" description="Disordered" evidence="1">
    <location>
        <begin position="738"/>
        <end position="763"/>
    </location>
</feature>
<feature type="compositionally biased region" description="Polar residues" evidence="1">
    <location>
        <begin position="629"/>
        <end position="638"/>
    </location>
</feature>
<dbReference type="SMR" id="Q69VS2"/>
<evidence type="ECO:0000256" key="1">
    <source>
        <dbReference type="SAM" id="MobiDB-lite"/>
    </source>
</evidence>
<reference evidence="3" key="1">
    <citation type="journal article" date="2005" name="Nature">
        <title>The map-based sequence of the rice genome.</title>
        <authorList>
            <consortium name="International rice genome sequencing project (IRGSP)"/>
            <person name="Matsumoto T."/>
            <person name="Wu J."/>
            <person name="Kanamori H."/>
            <person name="Katayose Y."/>
            <person name="Fujisawa M."/>
            <person name="Namiki N."/>
            <person name="Mizuno H."/>
            <person name="Yamamoto K."/>
            <person name="Antonio B.A."/>
            <person name="Baba T."/>
            <person name="Sakata K."/>
            <person name="Nagamura Y."/>
            <person name="Aoki H."/>
            <person name="Arikawa K."/>
            <person name="Arita K."/>
            <person name="Bito T."/>
            <person name="Chiden Y."/>
            <person name="Fujitsuka N."/>
            <person name="Fukunaka R."/>
            <person name="Hamada M."/>
            <person name="Harada C."/>
            <person name="Hayashi A."/>
            <person name="Hijishita S."/>
            <person name="Honda M."/>
            <person name="Hosokawa S."/>
            <person name="Ichikawa Y."/>
            <person name="Idonuma A."/>
            <person name="Iijima M."/>
            <person name="Ikeda M."/>
            <person name="Ikeno M."/>
            <person name="Ito K."/>
            <person name="Ito S."/>
            <person name="Ito T."/>
            <person name="Ito Y."/>
            <person name="Ito Y."/>
            <person name="Iwabuchi A."/>
            <person name="Kamiya K."/>
            <person name="Karasawa W."/>
            <person name="Kurita K."/>
            <person name="Katagiri S."/>
            <person name="Kikuta A."/>
            <person name="Kobayashi H."/>
            <person name="Kobayashi N."/>
            <person name="Machita K."/>
            <person name="Maehara T."/>
            <person name="Masukawa M."/>
            <person name="Mizubayashi T."/>
            <person name="Mukai Y."/>
            <person name="Nagasaki H."/>
            <person name="Nagata Y."/>
            <person name="Naito S."/>
            <person name="Nakashima M."/>
            <person name="Nakama Y."/>
            <person name="Nakamichi Y."/>
            <person name="Nakamura M."/>
            <person name="Meguro A."/>
            <person name="Negishi M."/>
            <person name="Ohta I."/>
            <person name="Ohta T."/>
            <person name="Okamoto M."/>
            <person name="Ono N."/>
            <person name="Saji S."/>
            <person name="Sakaguchi M."/>
            <person name="Sakai K."/>
            <person name="Shibata M."/>
            <person name="Shimokawa T."/>
            <person name="Song J."/>
            <person name="Takazaki Y."/>
            <person name="Terasawa K."/>
            <person name="Tsugane M."/>
            <person name="Tsuji K."/>
            <person name="Ueda S."/>
            <person name="Waki K."/>
            <person name="Yamagata H."/>
            <person name="Yamamoto M."/>
            <person name="Yamamoto S."/>
            <person name="Yamane H."/>
            <person name="Yoshiki S."/>
            <person name="Yoshihara R."/>
            <person name="Yukawa K."/>
            <person name="Zhong H."/>
            <person name="Yano M."/>
            <person name="Yuan Q."/>
            <person name="Ouyang S."/>
            <person name="Liu J."/>
            <person name="Jones K.M."/>
            <person name="Gansberger K."/>
            <person name="Moffat K."/>
            <person name="Hill J."/>
            <person name="Bera J."/>
            <person name="Fadrosh D."/>
            <person name="Jin S."/>
            <person name="Johri S."/>
            <person name="Kim M."/>
            <person name="Overton L."/>
            <person name="Reardon M."/>
            <person name="Tsitrin T."/>
            <person name="Vuong H."/>
            <person name="Weaver B."/>
            <person name="Ciecko A."/>
            <person name="Tallon L."/>
            <person name="Jackson J."/>
            <person name="Pai G."/>
            <person name="Aken S.V."/>
            <person name="Utterback T."/>
            <person name="Reidmuller S."/>
            <person name="Feldblyum T."/>
            <person name="Hsiao J."/>
            <person name="Zismann V."/>
            <person name="Iobst S."/>
            <person name="de Vazeille A.R."/>
            <person name="Buell C.R."/>
            <person name="Ying K."/>
            <person name="Li Y."/>
            <person name="Lu T."/>
            <person name="Huang Y."/>
            <person name="Zhao Q."/>
            <person name="Feng Q."/>
            <person name="Zhang L."/>
            <person name="Zhu J."/>
            <person name="Weng Q."/>
            <person name="Mu J."/>
            <person name="Lu Y."/>
            <person name="Fan D."/>
            <person name="Liu Y."/>
            <person name="Guan J."/>
            <person name="Zhang Y."/>
            <person name="Yu S."/>
            <person name="Liu X."/>
            <person name="Zhang Y."/>
            <person name="Hong G."/>
            <person name="Han B."/>
            <person name="Choisne N."/>
            <person name="Demange N."/>
            <person name="Orjeda G."/>
            <person name="Samain S."/>
            <person name="Cattolico L."/>
            <person name="Pelletier E."/>
            <person name="Couloux A."/>
            <person name="Segurens B."/>
            <person name="Wincker P."/>
            <person name="D'Hont A."/>
            <person name="Scarpelli C."/>
            <person name="Weissenbach J."/>
            <person name="Salanoubat M."/>
            <person name="Quetier F."/>
            <person name="Yu Y."/>
            <person name="Kim H.R."/>
            <person name="Rambo T."/>
            <person name="Currie J."/>
            <person name="Collura K."/>
            <person name="Luo M."/>
            <person name="Yang T."/>
            <person name="Ammiraju J.S.S."/>
            <person name="Engler F."/>
            <person name="Soderlund C."/>
            <person name="Wing R.A."/>
            <person name="Palmer L.E."/>
            <person name="de la Bastide M."/>
            <person name="Spiegel L."/>
            <person name="Nascimento L."/>
            <person name="Zutavern T."/>
            <person name="O'Shaughnessy A."/>
            <person name="Dike S."/>
            <person name="Dedhia N."/>
            <person name="Preston R."/>
            <person name="Balija V."/>
            <person name="McCombie W.R."/>
            <person name="Chow T."/>
            <person name="Chen H."/>
            <person name="Chung M."/>
            <person name="Chen C."/>
            <person name="Shaw J."/>
            <person name="Wu H."/>
            <person name="Hsiao K."/>
            <person name="Chao Y."/>
            <person name="Chu M."/>
            <person name="Cheng C."/>
            <person name="Hour A."/>
            <person name="Lee P."/>
            <person name="Lin S."/>
            <person name="Lin Y."/>
            <person name="Liou J."/>
            <person name="Liu S."/>
            <person name="Hsing Y."/>
            <person name="Raghuvanshi S."/>
            <person name="Mohanty A."/>
            <person name="Bharti A.K."/>
            <person name="Gaur A."/>
            <person name="Gupta V."/>
            <person name="Kumar D."/>
            <person name="Ravi V."/>
            <person name="Vij S."/>
            <person name="Kapur A."/>
            <person name="Khurana P."/>
            <person name="Khurana P."/>
            <person name="Khurana J.P."/>
            <person name="Tyagi A.K."/>
            <person name="Gaikwad K."/>
            <person name="Singh A."/>
            <person name="Dalal V."/>
            <person name="Srivastava S."/>
            <person name="Dixit A."/>
            <person name="Pal A.K."/>
            <person name="Ghazi I.A."/>
            <person name="Yadav M."/>
            <person name="Pandit A."/>
            <person name="Bhargava A."/>
            <person name="Sureshbabu K."/>
            <person name="Batra K."/>
            <person name="Sharma T.R."/>
            <person name="Mohapatra T."/>
            <person name="Singh N.K."/>
            <person name="Messing J."/>
            <person name="Nelson A.B."/>
            <person name="Fuks G."/>
            <person name="Kavchok S."/>
            <person name="Keizer G."/>
            <person name="Linton E."/>
            <person name="Llaca V."/>
            <person name="Song R."/>
            <person name="Tanyolac B."/>
            <person name="Young S."/>
            <person name="Ho-Il K."/>
            <person name="Hahn J.H."/>
            <person name="Sangsakoo G."/>
            <person name="Vanavichit A."/>
            <person name="de Mattos Luiz.A.T."/>
            <person name="Zimmer P.D."/>
            <person name="Malone G."/>
            <person name="Dellagostin O."/>
            <person name="de Oliveira A.C."/>
            <person name="Bevan M."/>
            <person name="Bancroft I."/>
            <person name="Minx P."/>
            <person name="Cordum H."/>
            <person name="Wilson R."/>
            <person name="Cheng Z."/>
            <person name="Jin W."/>
            <person name="Jiang J."/>
            <person name="Leong S.A."/>
            <person name="Iwama H."/>
            <person name="Gojobori T."/>
            <person name="Itoh T."/>
            <person name="Niimura Y."/>
            <person name="Fujii Y."/>
            <person name="Habara T."/>
            <person name="Sakai H."/>
            <person name="Sato Y."/>
            <person name="Wilson G."/>
            <person name="Kumar K."/>
            <person name="McCouch S."/>
            <person name="Juretic N."/>
            <person name="Hoen D."/>
            <person name="Wright S."/>
            <person name="Bruskiewich R."/>
            <person name="Bureau T."/>
            <person name="Miyao A."/>
            <person name="Hirochika H."/>
            <person name="Nishikawa T."/>
            <person name="Kadowaki K."/>
            <person name="Sugiura M."/>
            <person name="Burr B."/>
            <person name="Sasaki T."/>
        </authorList>
    </citation>
    <scope>NUCLEOTIDE SEQUENCE [LARGE SCALE GENOMIC DNA]</scope>
    <source>
        <strain evidence="3">cv. Nipponbare</strain>
    </source>
</reference>
<feature type="region of interest" description="Disordered" evidence="1">
    <location>
        <begin position="531"/>
        <end position="592"/>
    </location>
</feature>
<feature type="compositionally biased region" description="Polar residues" evidence="1">
    <location>
        <begin position="531"/>
        <end position="541"/>
    </location>
</feature>
<feature type="compositionally biased region" description="Polar residues" evidence="1">
    <location>
        <begin position="105"/>
        <end position="120"/>
    </location>
</feature>
<name>Q69VS2_ORYSJ</name>
<proteinExistence type="predicted"/>
<feature type="region of interest" description="Disordered" evidence="1">
    <location>
        <begin position="105"/>
        <end position="124"/>
    </location>
</feature>
<evidence type="ECO:0000313" key="2">
    <source>
        <dbReference type="EMBL" id="BAD30455.1"/>
    </source>
</evidence>
<feature type="region of interest" description="Disordered" evidence="1">
    <location>
        <begin position="401"/>
        <end position="426"/>
    </location>
</feature>
<dbReference type="EMBL" id="AP004006">
    <property type="protein sequence ID" value="BAD30455.1"/>
    <property type="molecule type" value="Genomic_DNA"/>
</dbReference>
<feature type="compositionally biased region" description="Polar residues" evidence="1">
    <location>
        <begin position="548"/>
        <end position="560"/>
    </location>
</feature>
<feature type="compositionally biased region" description="Polar residues" evidence="1">
    <location>
        <begin position="355"/>
        <end position="366"/>
    </location>
</feature>
<feature type="region of interest" description="Disordered" evidence="1">
    <location>
        <begin position="355"/>
        <end position="376"/>
    </location>
</feature>
<dbReference type="PANTHER" id="PTHR15204:SF5">
    <property type="entry name" value="LARGE PROLINE-RICH PROTEIN BAG6 ISOFORM X1"/>
    <property type="match status" value="1"/>
</dbReference>
<protein>
    <submittedName>
        <fullName evidence="2">Calreticulin interacted protein</fullName>
    </submittedName>
</protein>